<organism evidence="2 3">
    <name type="scientific">Candidatus Flavonifractor intestinipullorum</name>
    <dbReference type="NCBI Taxonomy" id="2838587"/>
    <lineage>
        <taxon>Bacteria</taxon>
        <taxon>Bacillati</taxon>
        <taxon>Bacillota</taxon>
        <taxon>Clostridia</taxon>
        <taxon>Eubacteriales</taxon>
        <taxon>Oscillospiraceae</taxon>
        <taxon>Flavonifractor</taxon>
    </lineage>
</organism>
<name>A0A9D2MCG6_9FIRM</name>
<gene>
    <name evidence="2" type="ORF">H9714_08805</name>
</gene>
<evidence type="ECO:0000313" key="2">
    <source>
        <dbReference type="EMBL" id="HJB57635.1"/>
    </source>
</evidence>
<evidence type="ECO:0000259" key="1">
    <source>
        <dbReference type="PROSITE" id="PS51671"/>
    </source>
</evidence>
<comment type="caution">
    <text evidence="2">The sequence shown here is derived from an EMBL/GenBank/DDBJ whole genome shotgun (WGS) entry which is preliminary data.</text>
</comment>
<sequence>MSIQQISVFLENRAGQLADITAVLAQHNIDMRAIHIAETSDYGVLRIIVDRPQKAASALLEHGFVLSMTPVLAVVVPDEPGALAKVLAILAREQIDVEYMYSVFGRVNERACMIFRVGDIERLSAVLTAAGIAPVPGEALGIHAE</sequence>
<proteinExistence type="predicted"/>
<evidence type="ECO:0000313" key="3">
    <source>
        <dbReference type="Proteomes" id="UP000824208"/>
    </source>
</evidence>
<dbReference type="InterPro" id="IPR045739">
    <property type="entry name" value="ACT_dom_pair"/>
</dbReference>
<reference evidence="2" key="1">
    <citation type="journal article" date="2021" name="PeerJ">
        <title>Extensive microbial diversity within the chicken gut microbiome revealed by metagenomics and culture.</title>
        <authorList>
            <person name="Gilroy R."/>
            <person name="Ravi A."/>
            <person name="Getino M."/>
            <person name="Pursley I."/>
            <person name="Horton D.L."/>
            <person name="Alikhan N.F."/>
            <person name="Baker D."/>
            <person name="Gharbi K."/>
            <person name="Hall N."/>
            <person name="Watson M."/>
            <person name="Adriaenssens E.M."/>
            <person name="Foster-Nyarko E."/>
            <person name="Jarju S."/>
            <person name="Secka A."/>
            <person name="Antonio M."/>
            <person name="Oren A."/>
            <person name="Chaudhuri R.R."/>
            <person name="La Ragione R."/>
            <person name="Hildebrand F."/>
            <person name="Pallen M.J."/>
        </authorList>
    </citation>
    <scope>NUCLEOTIDE SEQUENCE</scope>
    <source>
        <strain evidence="2">CHK189-11263</strain>
    </source>
</reference>
<protein>
    <submittedName>
        <fullName evidence="2">ACT domain-containing protein</fullName>
    </submittedName>
</protein>
<dbReference type="CDD" id="cd04882">
    <property type="entry name" value="ACT_Bt0572_2"/>
    <property type="match status" value="1"/>
</dbReference>
<dbReference type="PROSITE" id="PS51671">
    <property type="entry name" value="ACT"/>
    <property type="match status" value="1"/>
</dbReference>
<dbReference type="InterPro" id="IPR045865">
    <property type="entry name" value="ACT-like_dom_sf"/>
</dbReference>
<dbReference type="Gene3D" id="3.30.2130.10">
    <property type="entry name" value="VC0802-like"/>
    <property type="match status" value="1"/>
</dbReference>
<dbReference type="PANTHER" id="PTHR40099:SF1">
    <property type="entry name" value="ACETOLACTATE SYNTHASE, SMALL SUBUNIT"/>
    <property type="match status" value="1"/>
</dbReference>
<accession>A0A9D2MCG6</accession>
<dbReference type="PANTHER" id="PTHR40099">
    <property type="entry name" value="ACETOLACTATE SYNTHASE, SMALL SUBUNIT"/>
    <property type="match status" value="1"/>
</dbReference>
<feature type="domain" description="ACT" evidence="1">
    <location>
        <begin position="5"/>
        <end position="79"/>
    </location>
</feature>
<dbReference type="Pfam" id="PF19571">
    <property type="entry name" value="ACT_8"/>
    <property type="match status" value="1"/>
</dbReference>
<dbReference type="AlphaFoldDB" id="A0A9D2MCG6"/>
<dbReference type="EMBL" id="DWYC01000080">
    <property type="protein sequence ID" value="HJB57635.1"/>
    <property type="molecule type" value="Genomic_DNA"/>
</dbReference>
<dbReference type="Proteomes" id="UP000824208">
    <property type="component" value="Unassembled WGS sequence"/>
</dbReference>
<reference evidence="2" key="2">
    <citation type="submission" date="2021-04" db="EMBL/GenBank/DDBJ databases">
        <authorList>
            <person name="Gilroy R."/>
        </authorList>
    </citation>
    <scope>NUCLEOTIDE SEQUENCE</scope>
    <source>
        <strain evidence="2">CHK189-11263</strain>
    </source>
</reference>
<dbReference type="InterPro" id="IPR002912">
    <property type="entry name" value="ACT_dom"/>
</dbReference>
<dbReference type="SUPFAM" id="SSF55021">
    <property type="entry name" value="ACT-like"/>
    <property type="match status" value="2"/>
</dbReference>